<proteinExistence type="inferred from homology"/>
<accession>A0A835CUP3</accession>
<evidence type="ECO:0000256" key="5">
    <source>
        <dbReference type="SAM" id="MobiDB-lite"/>
    </source>
</evidence>
<dbReference type="OrthoDB" id="2019504at2759"/>
<sequence length="761" mass="86018">MAIKKLLKKNPSRQRGLRKNKKYEKENVNIVKKKQNKTLVSQDLKFARSLASNDKKQREKTLKKLRVWISLRSKTSFAFSEMDLMRLWKGLFYCMWMSDKPLIQEDLAESISQLVHCFESKELTILYTKCALKALSTEWFGIDQYRLDKFQMLVRRIIRQTFYVCKKQSWDMDWINDVSKVFEEILLNEKCPLGLSFHITDIYCEELAKVSEGDIPENVVAELLRPFAINLAVKNDNRQIRHTIKQVFRYLMFQSDVGMDYKEKFEAWSKAGFPTGNIDAMEKVELSDDDEDELEEELDDEMMDVDMTSDKKQQSKPLDPRAGRVDVEIPQLPFDANGIVELLSECKMNPSSTPKTRKNISILIDQFKEIAQGSMPLGIKTVDLPTRKNPETNPTKAAKRLLELEDKLFETSCSRRKKARIEMKKKKRVEKKSEAPVETTIETEVETPIETEVDIPHVAPVEEKVVTPVKTKVKTKSPVLKKVKNSIAKTPIKTPAKTLTETPVKTPKTPTITSVKTPIKTPVKTSTETPVKTPKTPTLTSVKTPIKTPVKTSTETPVKTPKTPTITSVKTPNKTPVKTSTETPVKTPKTSTITSIKTPIKTPAKTLTETPVKTPKTPTITSVKTSTVTPVKTPLKTPTKTPTVKTPCKTPTITSVKVSTATPVKTVTPLKNTLKTPSNSPTKTPIMSAIKLMDSNSSTKKKVRIVLQKNTAQNPSEYHLQLRNSPQNPYDGNKKPLAGVLKPSPFPSPRNPFYKSKMKYC</sequence>
<keyword evidence="7" id="KW-1185">Reference proteome</keyword>
<dbReference type="InterPro" id="IPR010301">
    <property type="entry name" value="RRP1"/>
</dbReference>
<organism evidence="6 7">
    <name type="scientific">Aphidius gifuensis</name>
    <name type="common">Parasitoid wasp</name>
    <dbReference type="NCBI Taxonomy" id="684658"/>
    <lineage>
        <taxon>Eukaryota</taxon>
        <taxon>Metazoa</taxon>
        <taxon>Ecdysozoa</taxon>
        <taxon>Arthropoda</taxon>
        <taxon>Hexapoda</taxon>
        <taxon>Insecta</taxon>
        <taxon>Pterygota</taxon>
        <taxon>Neoptera</taxon>
        <taxon>Endopterygota</taxon>
        <taxon>Hymenoptera</taxon>
        <taxon>Apocrita</taxon>
        <taxon>Ichneumonoidea</taxon>
        <taxon>Braconidae</taxon>
        <taxon>Aphidiinae</taxon>
        <taxon>Aphidius</taxon>
    </lineage>
</organism>
<evidence type="ECO:0000256" key="3">
    <source>
        <dbReference type="ARBA" id="ARBA00022552"/>
    </source>
</evidence>
<evidence type="ECO:0000256" key="1">
    <source>
        <dbReference type="ARBA" id="ARBA00004123"/>
    </source>
</evidence>
<name>A0A835CUP3_APHGI</name>
<feature type="compositionally biased region" description="Low complexity" evidence="5">
    <location>
        <begin position="523"/>
        <end position="572"/>
    </location>
</feature>
<dbReference type="EMBL" id="JACMRX010000001">
    <property type="protein sequence ID" value="KAF7996364.1"/>
    <property type="molecule type" value="Genomic_DNA"/>
</dbReference>
<comment type="caution">
    <text evidence="6">The sequence shown here is derived from an EMBL/GenBank/DDBJ whole genome shotgun (WGS) entry which is preliminary data.</text>
</comment>
<gene>
    <name evidence="6" type="ORF">HCN44_001996</name>
</gene>
<dbReference type="GO" id="GO:0030688">
    <property type="term" value="C:preribosome, small subunit precursor"/>
    <property type="evidence" value="ECO:0007669"/>
    <property type="project" value="InterPro"/>
</dbReference>
<keyword evidence="3" id="KW-0698">rRNA processing</keyword>
<evidence type="ECO:0000313" key="7">
    <source>
        <dbReference type="Proteomes" id="UP000639338"/>
    </source>
</evidence>
<feature type="region of interest" description="Disordered" evidence="5">
    <location>
        <begin position="1"/>
        <end position="21"/>
    </location>
</feature>
<feature type="compositionally biased region" description="Low complexity" evidence="5">
    <location>
        <begin position="583"/>
        <end position="594"/>
    </location>
</feature>
<reference evidence="6 7" key="1">
    <citation type="submission" date="2020-08" db="EMBL/GenBank/DDBJ databases">
        <title>Aphidius gifuensis genome sequencing and assembly.</title>
        <authorList>
            <person name="Du Z."/>
        </authorList>
    </citation>
    <scope>NUCLEOTIDE SEQUENCE [LARGE SCALE GENOMIC DNA]</scope>
    <source>
        <strain evidence="6">YNYX2018</strain>
        <tissue evidence="6">Adults</tissue>
    </source>
</reference>
<dbReference type="PANTHER" id="PTHR13026">
    <property type="entry name" value="NNP-1 PROTEIN NOVEL NUCLEAR PROTEIN 1 NOP52"/>
    <property type="match status" value="1"/>
</dbReference>
<dbReference type="Proteomes" id="UP000639338">
    <property type="component" value="Unassembled WGS sequence"/>
</dbReference>
<protein>
    <submittedName>
        <fullName evidence="6">Uncharacterized protein</fullName>
    </submittedName>
</protein>
<dbReference type="PANTHER" id="PTHR13026:SF0">
    <property type="entry name" value="RIBOSOMAL RNA PROCESSING 1B"/>
    <property type="match status" value="1"/>
</dbReference>
<comment type="subcellular location">
    <subcellularLocation>
        <location evidence="1">Nucleus</location>
    </subcellularLocation>
</comment>
<evidence type="ECO:0000313" key="6">
    <source>
        <dbReference type="EMBL" id="KAF7996364.1"/>
    </source>
</evidence>
<dbReference type="Pfam" id="PF05997">
    <property type="entry name" value="Nop52"/>
    <property type="match status" value="1"/>
</dbReference>
<comment type="similarity">
    <text evidence="2">Belongs to the RRP1 family.</text>
</comment>
<dbReference type="GO" id="GO:0006364">
    <property type="term" value="P:rRNA processing"/>
    <property type="evidence" value="ECO:0007669"/>
    <property type="project" value="UniProtKB-KW"/>
</dbReference>
<evidence type="ECO:0000256" key="2">
    <source>
        <dbReference type="ARBA" id="ARBA00006374"/>
    </source>
</evidence>
<keyword evidence="4" id="KW-0539">Nucleus</keyword>
<dbReference type="GO" id="GO:0005634">
    <property type="term" value="C:nucleus"/>
    <property type="evidence" value="ECO:0007669"/>
    <property type="project" value="UniProtKB-SubCell"/>
</dbReference>
<dbReference type="AlphaFoldDB" id="A0A835CUP3"/>
<evidence type="ECO:0000256" key="4">
    <source>
        <dbReference type="ARBA" id="ARBA00023242"/>
    </source>
</evidence>
<feature type="compositionally biased region" description="Polar residues" evidence="5">
    <location>
        <begin position="573"/>
        <end position="582"/>
    </location>
</feature>
<feature type="region of interest" description="Disordered" evidence="5">
    <location>
        <begin position="523"/>
        <end position="594"/>
    </location>
</feature>